<evidence type="ECO:0000259" key="1">
    <source>
        <dbReference type="Pfam" id="PF03372"/>
    </source>
</evidence>
<dbReference type="Pfam" id="PF03372">
    <property type="entry name" value="Exo_endo_phos"/>
    <property type="match status" value="1"/>
</dbReference>
<reference evidence="2" key="1">
    <citation type="submission" date="2023-05" db="EMBL/GenBank/DDBJ databases">
        <title>Genome and transcriptome analyses reveal genes involved in the formation of fine ridges on petal epidermal cells in Hibiscus trionum.</title>
        <authorList>
            <person name="Koshimizu S."/>
            <person name="Masuda S."/>
            <person name="Ishii T."/>
            <person name="Shirasu K."/>
            <person name="Hoshino A."/>
            <person name="Arita M."/>
        </authorList>
    </citation>
    <scope>NUCLEOTIDE SEQUENCE</scope>
    <source>
        <strain evidence="2">Hamamatsu line</strain>
    </source>
</reference>
<dbReference type="PANTHER" id="PTHR35218:SF9">
    <property type="entry name" value="ENDONUCLEASE_EXONUCLEASE_PHOSPHATASE DOMAIN-CONTAINING PROTEIN"/>
    <property type="match status" value="1"/>
</dbReference>
<dbReference type="PANTHER" id="PTHR35218">
    <property type="entry name" value="RNASE H DOMAIN-CONTAINING PROTEIN"/>
    <property type="match status" value="1"/>
</dbReference>
<dbReference type="InterPro" id="IPR036691">
    <property type="entry name" value="Endo/exonu/phosph_ase_sf"/>
</dbReference>
<proteinExistence type="predicted"/>
<dbReference type="InterPro" id="IPR005135">
    <property type="entry name" value="Endo/exonuclease/phosphatase"/>
</dbReference>
<dbReference type="EMBL" id="BSYR01000037">
    <property type="protein sequence ID" value="GMJ03751.1"/>
    <property type="molecule type" value="Genomic_DNA"/>
</dbReference>
<name>A0A9W7IXL3_HIBTR</name>
<dbReference type="Gene3D" id="3.60.10.10">
    <property type="entry name" value="Endonuclease/exonuclease/phosphatase"/>
    <property type="match status" value="1"/>
</dbReference>
<dbReference type="SUPFAM" id="SSF56219">
    <property type="entry name" value="DNase I-like"/>
    <property type="match status" value="1"/>
</dbReference>
<comment type="caution">
    <text evidence="2">The sequence shown here is derived from an EMBL/GenBank/DDBJ whole genome shotgun (WGS) entry which is preliminary data.</text>
</comment>
<dbReference type="GO" id="GO:0003824">
    <property type="term" value="F:catalytic activity"/>
    <property type="evidence" value="ECO:0007669"/>
    <property type="project" value="InterPro"/>
</dbReference>
<protein>
    <recommendedName>
        <fullName evidence="1">Endonuclease/exonuclease/phosphatase domain-containing protein</fullName>
    </recommendedName>
</protein>
<evidence type="ECO:0000313" key="2">
    <source>
        <dbReference type="EMBL" id="GMJ03751.1"/>
    </source>
</evidence>
<feature type="domain" description="Endonuclease/exonuclease/phosphatase" evidence="1">
    <location>
        <begin position="6"/>
        <end position="156"/>
    </location>
</feature>
<keyword evidence="3" id="KW-1185">Reference proteome</keyword>
<dbReference type="OrthoDB" id="1001832at2759"/>
<dbReference type="Proteomes" id="UP001165190">
    <property type="component" value="Unassembled WGS sequence"/>
</dbReference>
<organism evidence="2 3">
    <name type="scientific">Hibiscus trionum</name>
    <name type="common">Flower of an hour</name>
    <dbReference type="NCBI Taxonomy" id="183268"/>
    <lineage>
        <taxon>Eukaryota</taxon>
        <taxon>Viridiplantae</taxon>
        <taxon>Streptophyta</taxon>
        <taxon>Embryophyta</taxon>
        <taxon>Tracheophyta</taxon>
        <taxon>Spermatophyta</taxon>
        <taxon>Magnoliopsida</taxon>
        <taxon>eudicotyledons</taxon>
        <taxon>Gunneridae</taxon>
        <taxon>Pentapetalae</taxon>
        <taxon>rosids</taxon>
        <taxon>malvids</taxon>
        <taxon>Malvales</taxon>
        <taxon>Malvaceae</taxon>
        <taxon>Malvoideae</taxon>
        <taxon>Hibiscus</taxon>
    </lineage>
</organism>
<accession>A0A9W7IXL3</accession>
<gene>
    <name evidence="2" type="ORF">HRI_004044300</name>
</gene>
<evidence type="ECO:0000313" key="3">
    <source>
        <dbReference type="Proteomes" id="UP001165190"/>
    </source>
</evidence>
<dbReference type="AlphaFoldDB" id="A0A9W7IXL3"/>
<sequence length="183" mass="20996">MVKALFWNSQGALDPDFNRYLSLFIRQHDPDVVVLMEPRISGRKADRFIRRHRFLHSYRVEASGFSGGIWLFWNDLVSMDVFAVSSQFIHALCTDRNSGVKSLVTCVYASPNRLCRNGMWDMLHALAPSSDLPWVIDGDFNAILDSRDRFGGSSRRTGVCRKFGEFMQQENMTDMGFQGPRFT</sequence>